<reference evidence="2" key="1">
    <citation type="journal article" date="2023" name="Front. Plant Sci.">
        <title>Chromosomal-level genome assembly of Melastoma candidum provides insights into trichome evolution.</title>
        <authorList>
            <person name="Zhong Y."/>
            <person name="Wu W."/>
            <person name="Sun C."/>
            <person name="Zou P."/>
            <person name="Liu Y."/>
            <person name="Dai S."/>
            <person name="Zhou R."/>
        </authorList>
    </citation>
    <scope>NUCLEOTIDE SEQUENCE [LARGE SCALE GENOMIC DNA]</scope>
</reference>
<proteinExistence type="predicted"/>
<gene>
    <name evidence="1" type="ORF">MLD38_024774</name>
</gene>
<evidence type="ECO:0000313" key="2">
    <source>
        <dbReference type="Proteomes" id="UP001057402"/>
    </source>
</evidence>
<protein>
    <submittedName>
        <fullName evidence="1">Uncharacterized protein</fullName>
    </submittedName>
</protein>
<dbReference type="EMBL" id="CM042886">
    <property type="protein sequence ID" value="KAI4339887.1"/>
    <property type="molecule type" value="Genomic_DNA"/>
</dbReference>
<comment type="caution">
    <text evidence="1">The sequence shown here is derived from an EMBL/GenBank/DDBJ whole genome shotgun (WGS) entry which is preliminary data.</text>
</comment>
<sequence length="350" mass="37890">MGGDSKPFLHTGSWYRMGSRQSSVMGSSAVIRDCSISVVACVLIVALGPIQFGFTQVYSFPTQSAIVSDLGLTVSVFSLFRSLSNVGAMVGAIASGQISDYIGRKGALMVAAIPNIIGWLAISFAHDSSFLYMGRLLEGFDSSSKYETSLGSVNQLSVTVGIMLAHLFGLFLNWRILAVLGVLPRVILIPGLFFVPESPRWLAKMGMTEEFEVSLQVLRGFDTDISVEVNKIRKEHHSLRRTQTEEILVSLDGLGFLILQQLSGINGVEFYSSTIFESAGVTSSNAATFGLGAVQILQQASLQLLWPLGWLIKQAAASTLYGNDCQPPFGSCIILCPGLHILEFQPLFNF</sequence>
<dbReference type="Proteomes" id="UP001057402">
    <property type="component" value="Chromosome 7"/>
</dbReference>
<keyword evidence="2" id="KW-1185">Reference proteome</keyword>
<accession>A0ACB9NW57</accession>
<name>A0ACB9NW57_9MYRT</name>
<evidence type="ECO:0000313" key="1">
    <source>
        <dbReference type="EMBL" id="KAI4339887.1"/>
    </source>
</evidence>
<organism evidence="1 2">
    <name type="scientific">Melastoma candidum</name>
    <dbReference type="NCBI Taxonomy" id="119954"/>
    <lineage>
        <taxon>Eukaryota</taxon>
        <taxon>Viridiplantae</taxon>
        <taxon>Streptophyta</taxon>
        <taxon>Embryophyta</taxon>
        <taxon>Tracheophyta</taxon>
        <taxon>Spermatophyta</taxon>
        <taxon>Magnoliopsida</taxon>
        <taxon>eudicotyledons</taxon>
        <taxon>Gunneridae</taxon>
        <taxon>Pentapetalae</taxon>
        <taxon>rosids</taxon>
        <taxon>malvids</taxon>
        <taxon>Myrtales</taxon>
        <taxon>Melastomataceae</taxon>
        <taxon>Melastomatoideae</taxon>
        <taxon>Melastomateae</taxon>
        <taxon>Melastoma</taxon>
    </lineage>
</organism>